<dbReference type="Pfam" id="PF01638">
    <property type="entry name" value="HxlR"/>
    <property type="match status" value="1"/>
</dbReference>
<reference evidence="5 6" key="1">
    <citation type="submission" date="2022-04" db="EMBL/GenBank/DDBJ databases">
        <title>Spirosoma sp. strain RP8 genome sequencing and assembly.</title>
        <authorList>
            <person name="Jung Y."/>
        </authorList>
    </citation>
    <scope>NUCLEOTIDE SEQUENCE [LARGE SCALE GENOMIC DNA]</scope>
    <source>
        <strain evidence="5 6">RP8</strain>
    </source>
</reference>
<accession>A0ABT0HRX0</accession>
<dbReference type="InterPro" id="IPR036388">
    <property type="entry name" value="WH-like_DNA-bd_sf"/>
</dbReference>
<organism evidence="5 6">
    <name type="scientific">Spirosoma liriopis</name>
    <dbReference type="NCBI Taxonomy" id="2937440"/>
    <lineage>
        <taxon>Bacteria</taxon>
        <taxon>Pseudomonadati</taxon>
        <taxon>Bacteroidota</taxon>
        <taxon>Cytophagia</taxon>
        <taxon>Cytophagales</taxon>
        <taxon>Cytophagaceae</taxon>
        <taxon>Spirosoma</taxon>
    </lineage>
</organism>
<evidence type="ECO:0000259" key="4">
    <source>
        <dbReference type="PROSITE" id="PS51118"/>
    </source>
</evidence>
<keyword evidence="6" id="KW-1185">Reference proteome</keyword>
<evidence type="ECO:0000313" key="6">
    <source>
        <dbReference type="Proteomes" id="UP001202180"/>
    </source>
</evidence>
<proteinExistence type="predicted"/>
<dbReference type="PANTHER" id="PTHR33204">
    <property type="entry name" value="TRANSCRIPTIONAL REGULATOR, MARR FAMILY"/>
    <property type="match status" value="1"/>
</dbReference>
<dbReference type="Proteomes" id="UP001202180">
    <property type="component" value="Unassembled WGS sequence"/>
</dbReference>
<evidence type="ECO:0000256" key="1">
    <source>
        <dbReference type="ARBA" id="ARBA00023015"/>
    </source>
</evidence>
<dbReference type="RefSeq" id="WP_232563169.1">
    <property type="nucleotide sequence ID" value="NZ_JALPRF010000005.1"/>
</dbReference>
<keyword evidence="1" id="KW-0805">Transcription regulation</keyword>
<comment type="caution">
    <text evidence="5">The sequence shown here is derived from an EMBL/GenBank/DDBJ whole genome shotgun (WGS) entry which is preliminary data.</text>
</comment>
<protein>
    <submittedName>
        <fullName evidence="5">Helix-turn-helix transcriptional regulator</fullName>
    </submittedName>
</protein>
<dbReference type="PROSITE" id="PS51118">
    <property type="entry name" value="HTH_HXLR"/>
    <property type="match status" value="1"/>
</dbReference>
<name>A0ABT0HRX0_9BACT</name>
<evidence type="ECO:0000256" key="2">
    <source>
        <dbReference type="ARBA" id="ARBA00023125"/>
    </source>
</evidence>
<feature type="domain" description="HTH hxlR-type" evidence="4">
    <location>
        <begin position="8"/>
        <end position="97"/>
    </location>
</feature>
<dbReference type="Gene3D" id="1.10.10.10">
    <property type="entry name" value="Winged helix-like DNA-binding domain superfamily/Winged helix DNA-binding domain"/>
    <property type="match status" value="1"/>
</dbReference>
<dbReference type="InterPro" id="IPR036390">
    <property type="entry name" value="WH_DNA-bd_sf"/>
</dbReference>
<evidence type="ECO:0000256" key="3">
    <source>
        <dbReference type="ARBA" id="ARBA00023163"/>
    </source>
</evidence>
<dbReference type="InterPro" id="IPR002577">
    <property type="entry name" value="HTH_HxlR"/>
</dbReference>
<dbReference type="EMBL" id="JALPRF010000005">
    <property type="protein sequence ID" value="MCK8494928.1"/>
    <property type="molecule type" value="Genomic_DNA"/>
</dbReference>
<keyword evidence="3" id="KW-0804">Transcription</keyword>
<keyword evidence="2" id="KW-0238">DNA-binding</keyword>
<sequence length="97" mass="10914">MQKVGNRCPAEELLKLLSGKLKPQIFQLALSGPLRFNSLLREIEGANKQSLAIALKELVDEGYLAKEVISQKPLHIEYMLSDQGKALIPIFQQLERL</sequence>
<evidence type="ECO:0000313" key="5">
    <source>
        <dbReference type="EMBL" id="MCK8494928.1"/>
    </source>
</evidence>
<gene>
    <name evidence="5" type="ORF">M0L20_23865</name>
</gene>
<dbReference type="SUPFAM" id="SSF46785">
    <property type="entry name" value="Winged helix' DNA-binding domain"/>
    <property type="match status" value="1"/>
</dbReference>